<dbReference type="HOGENOM" id="CLU_007831_2_2_1"/>
<dbReference type="InterPro" id="IPR044920">
    <property type="entry name" value="MnmG_C_subdom_sf"/>
</dbReference>
<dbReference type="FunFam" id="3.50.50.60:FF:000002">
    <property type="entry name" value="tRNA uridine 5-carboxymethylaminomethyl modification enzyme MnmG"/>
    <property type="match status" value="1"/>
</dbReference>
<dbReference type="GO" id="GO:0050660">
    <property type="term" value="F:flavin adenine dinucleotide binding"/>
    <property type="evidence" value="ECO:0007669"/>
    <property type="project" value="InterPro"/>
</dbReference>
<dbReference type="PROSITE" id="PS01280">
    <property type="entry name" value="GIDA_1"/>
    <property type="match status" value="1"/>
</dbReference>
<dbReference type="InterPro" id="IPR004416">
    <property type="entry name" value="MnmG"/>
</dbReference>
<dbReference type="Gene3D" id="3.50.50.60">
    <property type="entry name" value="FAD/NAD(P)-binding domain"/>
    <property type="match status" value="2"/>
</dbReference>
<keyword evidence="4" id="KW-0274">FAD</keyword>
<dbReference type="OMA" id="CNPAMGG"/>
<dbReference type="Pfam" id="PF01134">
    <property type="entry name" value="GIDA"/>
    <property type="match status" value="1"/>
</dbReference>
<dbReference type="GO" id="GO:0070899">
    <property type="term" value="P:mitochondrial tRNA wobble uridine modification"/>
    <property type="evidence" value="ECO:0007669"/>
    <property type="project" value="UniProtKB-ARBA"/>
</dbReference>
<evidence type="ECO:0000256" key="2">
    <source>
        <dbReference type="ARBA" id="ARBA00007653"/>
    </source>
</evidence>
<dbReference type="SMART" id="SM01228">
    <property type="entry name" value="GIDA_assoc_3"/>
    <property type="match status" value="1"/>
</dbReference>
<dbReference type="PANTHER" id="PTHR11806:SF0">
    <property type="entry name" value="PROTEIN MTO1 HOMOLOG, MITOCHONDRIAL"/>
    <property type="match status" value="1"/>
</dbReference>
<dbReference type="PhylomeDB" id="T1J2K5"/>
<accession>T1J2K5</accession>
<dbReference type="PANTHER" id="PTHR11806">
    <property type="entry name" value="GLUCOSE INHIBITED DIVISION PROTEIN A"/>
    <property type="match status" value="1"/>
</dbReference>
<dbReference type="EMBL" id="JH431806">
    <property type="status" value="NOT_ANNOTATED_CDS"/>
    <property type="molecule type" value="Genomic_DNA"/>
</dbReference>
<dbReference type="Proteomes" id="UP000014500">
    <property type="component" value="Unassembled WGS sequence"/>
</dbReference>
<organism evidence="6 7">
    <name type="scientific">Strigamia maritima</name>
    <name type="common">European centipede</name>
    <name type="synonym">Geophilus maritimus</name>
    <dbReference type="NCBI Taxonomy" id="126957"/>
    <lineage>
        <taxon>Eukaryota</taxon>
        <taxon>Metazoa</taxon>
        <taxon>Ecdysozoa</taxon>
        <taxon>Arthropoda</taxon>
        <taxon>Myriapoda</taxon>
        <taxon>Chilopoda</taxon>
        <taxon>Pleurostigmophora</taxon>
        <taxon>Geophilomorpha</taxon>
        <taxon>Linotaeniidae</taxon>
        <taxon>Strigamia</taxon>
    </lineage>
</organism>
<dbReference type="NCBIfam" id="TIGR00136">
    <property type="entry name" value="mnmG_gidA"/>
    <property type="match status" value="1"/>
</dbReference>
<keyword evidence="7" id="KW-1185">Reference proteome</keyword>
<dbReference type="InterPro" id="IPR047001">
    <property type="entry name" value="MnmG_C_subdom"/>
</dbReference>
<dbReference type="FunFam" id="3.50.50.60:FF:000082">
    <property type="entry name" value="protein MTO1 homolog, mitochondrial isoform X1"/>
    <property type="match status" value="1"/>
</dbReference>
<name>T1J2K5_STRMM</name>
<feature type="domain" description="tRNA uridine 5-carboxymethylaminomethyl modification enzyme C-terminal subdomain" evidence="5">
    <location>
        <begin position="561"/>
        <end position="633"/>
    </location>
</feature>
<dbReference type="InterPro" id="IPR036188">
    <property type="entry name" value="FAD/NAD-bd_sf"/>
</dbReference>
<evidence type="ECO:0000313" key="7">
    <source>
        <dbReference type="Proteomes" id="UP000014500"/>
    </source>
</evidence>
<dbReference type="InterPro" id="IPR020595">
    <property type="entry name" value="MnmG-rel_CS"/>
</dbReference>
<keyword evidence="3" id="KW-0285">Flavoprotein</keyword>
<dbReference type="InterPro" id="IPR002218">
    <property type="entry name" value="MnmG-rel"/>
</dbReference>
<evidence type="ECO:0000256" key="1">
    <source>
        <dbReference type="ARBA" id="ARBA00001974"/>
    </source>
</evidence>
<dbReference type="InterPro" id="IPR040131">
    <property type="entry name" value="MnmG_N"/>
</dbReference>
<dbReference type="Gene3D" id="1.10.150.570">
    <property type="entry name" value="GidA associated domain, C-terminal subdomain"/>
    <property type="match status" value="1"/>
</dbReference>
<comment type="cofactor">
    <cofactor evidence="1">
        <name>FAD</name>
        <dbReference type="ChEBI" id="CHEBI:57692"/>
    </cofactor>
</comment>
<reference evidence="7" key="1">
    <citation type="submission" date="2011-05" db="EMBL/GenBank/DDBJ databases">
        <authorList>
            <person name="Richards S.R."/>
            <person name="Qu J."/>
            <person name="Jiang H."/>
            <person name="Jhangiani S.N."/>
            <person name="Agravi P."/>
            <person name="Goodspeed R."/>
            <person name="Gross S."/>
            <person name="Mandapat C."/>
            <person name="Jackson L."/>
            <person name="Mathew T."/>
            <person name="Pu L."/>
            <person name="Thornton R."/>
            <person name="Saada N."/>
            <person name="Wilczek-Boney K.B."/>
            <person name="Lee S."/>
            <person name="Kovar C."/>
            <person name="Wu Y."/>
            <person name="Scherer S.E."/>
            <person name="Worley K.C."/>
            <person name="Muzny D.M."/>
            <person name="Gibbs R."/>
        </authorList>
    </citation>
    <scope>NUCLEOTIDE SEQUENCE</scope>
    <source>
        <strain evidence="7">Brora</strain>
    </source>
</reference>
<dbReference type="eggNOG" id="KOG2311">
    <property type="taxonomic scope" value="Eukaryota"/>
</dbReference>
<dbReference type="STRING" id="126957.T1J2K5"/>
<dbReference type="EnsemblMetazoa" id="SMAR007800-RA">
    <property type="protein sequence ID" value="SMAR007800-PA"/>
    <property type="gene ID" value="SMAR007800"/>
</dbReference>
<dbReference type="GO" id="GO:0005829">
    <property type="term" value="C:cytosol"/>
    <property type="evidence" value="ECO:0007669"/>
    <property type="project" value="TreeGrafter"/>
</dbReference>
<evidence type="ECO:0000256" key="4">
    <source>
        <dbReference type="ARBA" id="ARBA00022827"/>
    </source>
</evidence>
<dbReference type="GO" id="GO:0030488">
    <property type="term" value="P:tRNA methylation"/>
    <property type="evidence" value="ECO:0007669"/>
    <property type="project" value="TreeGrafter"/>
</dbReference>
<comment type="similarity">
    <text evidence="2">Belongs to the MnmG family.</text>
</comment>
<dbReference type="InterPro" id="IPR026904">
    <property type="entry name" value="MnmG_C"/>
</dbReference>
<dbReference type="FunFam" id="1.10.150.570:FF:000001">
    <property type="entry name" value="tRNA uridine 5-carboxymethylaminomethyl modification enzyme MnmG"/>
    <property type="match status" value="1"/>
</dbReference>
<dbReference type="SUPFAM" id="SSF51905">
    <property type="entry name" value="FAD/NAD(P)-binding domain"/>
    <property type="match status" value="1"/>
</dbReference>
<dbReference type="Pfam" id="PF13932">
    <property type="entry name" value="SAM_GIDA_C"/>
    <property type="match status" value="1"/>
</dbReference>
<dbReference type="GO" id="GO:0005739">
    <property type="term" value="C:mitochondrion"/>
    <property type="evidence" value="ECO:0007669"/>
    <property type="project" value="GOC"/>
</dbReference>
<evidence type="ECO:0000256" key="3">
    <source>
        <dbReference type="ARBA" id="ARBA00022630"/>
    </source>
</evidence>
<protein>
    <recommendedName>
        <fullName evidence="5">tRNA uridine 5-carboxymethylaminomethyl modification enzyme C-terminal subdomain domain-containing protein</fullName>
    </recommendedName>
</protein>
<reference evidence="6" key="2">
    <citation type="submission" date="2015-02" db="UniProtKB">
        <authorList>
            <consortium name="EnsemblMetazoa"/>
        </authorList>
    </citation>
    <scope>IDENTIFICATION</scope>
</reference>
<proteinExistence type="inferred from homology"/>
<sequence>MLCHQFLQIGGRSSFFSVRNCSKISYDVVVVGGGHAGTEAAAAAARMGNKTLLVTHKPETIGEMSCNPSFGGIGKGHLMREIDALDGVCARICDKSGIQYKGYRAQIDRKLYKKNIQEEIRNTKNLEITSAAVEDLIINEKHDGDSVKRMCEGIVLDSGSVIHGKTVILTTGTFLGGEIYIGMKTWPAGRIGDKPSIGLVKTLHSLNFNLGRLRTGTPPRLEKSSINFDNLEASGGDIPPLPFSFMNRGVDIKPEDQLKCHLVRTNSEVEKIILDNLHLSKHIKEEVHGPRYCPSLESKAARFPGRIHQIWLEPEGFDSNVIYPNGLACTIPEEQQFQLLRCIPAFNNVIMLKPGYGVHYSFIDPKQIKPTLETRSVKNLYFAGQINGTTGYEEAAAQGIIAGINAGCKVQNKEPFTISRTEGYIGVLIDDLTTLGATEPYRMFTSRAEFRLYLRPDNADLRLTEKAFPTGCVSNERMDKVIEIKNKLIEAENTLRQDKRSMNDWWKIVGREIKSSADMKNAYEVLGVDEISIEVLVRANPEKYGFLSEDHSLATRVKIEALYRLHVLDQQDEINEIKQDEEMELPEDIDYFASTVSLSNEARQRLSEFRPPTIAAASRIPGVTPAAILNLLRYVRKSSKTQTLNVI</sequence>
<dbReference type="AlphaFoldDB" id="T1J2K5"/>
<evidence type="ECO:0000313" key="6">
    <source>
        <dbReference type="EnsemblMetazoa" id="SMAR007800-PA"/>
    </source>
</evidence>
<evidence type="ECO:0000259" key="5">
    <source>
        <dbReference type="SMART" id="SM01228"/>
    </source>
</evidence>
<dbReference type="PROSITE" id="PS01281">
    <property type="entry name" value="GIDA_2"/>
    <property type="match status" value="1"/>
</dbReference>